<evidence type="ECO:0000259" key="7">
    <source>
        <dbReference type="PROSITE" id="PS50109"/>
    </source>
</evidence>
<evidence type="ECO:0000256" key="5">
    <source>
        <dbReference type="ARBA" id="ARBA00022777"/>
    </source>
</evidence>
<dbReference type="SUPFAM" id="SSF55874">
    <property type="entry name" value="ATPase domain of HSP90 chaperone/DNA topoisomerase II/histidine kinase"/>
    <property type="match status" value="1"/>
</dbReference>
<dbReference type="CDD" id="cd00075">
    <property type="entry name" value="HATPase"/>
    <property type="match status" value="1"/>
</dbReference>
<dbReference type="Pfam" id="PF08448">
    <property type="entry name" value="PAS_4"/>
    <property type="match status" value="2"/>
</dbReference>
<dbReference type="Gene3D" id="3.40.50.2300">
    <property type="match status" value="1"/>
</dbReference>
<gene>
    <name evidence="9" type="ORF">GCM10022278_35040</name>
</gene>
<dbReference type="InterPro" id="IPR011006">
    <property type="entry name" value="CheY-like_superfamily"/>
</dbReference>
<dbReference type="InterPro" id="IPR000014">
    <property type="entry name" value="PAS"/>
</dbReference>
<evidence type="ECO:0000313" key="9">
    <source>
        <dbReference type="EMBL" id="GAA3975051.1"/>
    </source>
</evidence>
<dbReference type="Gene3D" id="3.30.565.10">
    <property type="entry name" value="Histidine kinase-like ATPase, C-terminal domain"/>
    <property type="match status" value="1"/>
</dbReference>
<dbReference type="CDD" id="cd00130">
    <property type="entry name" value="PAS"/>
    <property type="match status" value="1"/>
</dbReference>
<dbReference type="NCBIfam" id="TIGR00229">
    <property type="entry name" value="sensory_box"/>
    <property type="match status" value="1"/>
</dbReference>
<keyword evidence="3 6" id="KW-0597">Phosphoprotein</keyword>
<keyword evidence="5" id="KW-0418">Kinase</keyword>
<dbReference type="Gene3D" id="3.30.450.20">
    <property type="entry name" value="PAS domain"/>
    <property type="match status" value="2"/>
</dbReference>
<dbReference type="EMBL" id="BAABBO010000018">
    <property type="protein sequence ID" value="GAA3975051.1"/>
    <property type="molecule type" value="Genomic_DNA"/>
</dbReference>
<dbReference type="SUPFAM" id="SSF55781">
    <property type="entry name" value="GAF domain-like"/>
    <property type="match status" value="1"/>
</dbReference>
<feature type="domain" description="Histidine kinase" evidence="7">
    <location>
        <begin position="423"/>
        <end position="641"/>
    </location>
</feature>
<dbReference type="SMART" id="SM00065">
    <property type="entry name" value="GAF"/>
    <property type="match status" value="1"/>
</dbReference>
<keyword evidence="4" id="KW-0808">Transferase</keyword>
<dbReference type="InterPro" id="IPR003018">
    <property type="entry name" value="GAF"/>
</dbReference>
<dbReference type="InterPro" id="IPR003594">
    <property type="entry name" value="HATPase_dom"/>
</dbReference>
<dbReference type="InterPro" id="IPR005467">
    <property type="entry name" value="His_kinase_dom"/>
</dbReference>
<comment type="catalytic activity">
    <reaction evidence="1">
        <text>ATP + protein L-histidine = ADP + protein N-phospho-L-histidine.</text>
        <dbReference type="EC" id="2.7.13.3"/>
    </reaction>
</comment>
<dbReference type="SMART" id="SM00387">
    <property type="entry name" value="HATPase_c"/>
    <property type="match status" value="1"/>
</dbReference>
<proteinExistence type="predicted"/>
<dbReference type="CDD" id="cd00082">
    <property type="entry name" value="HisKA"/>
    <property type="match status" value="1"/>
</dbReference>
<dbReference type="SMART" id="SM00388">
    <property type="entry name" value="HisKA"/>
    <property type="match status" value="1"/>
</dbReference>
<accession>A0ABP7Q1L8</accession>
<evidence type="ECO:0000256" key="2">
    <source>
        <dbReference type="ARBA" id="ARBA00012438"/>
    </source>
</evidence>
<dbReference type="InterPro" id="IPR029016">
    <property type="entry name" value="GAF-like_dom_sf"/>
</dbReference>
<feature type="domain" description="Response regulatory" evidence="8">
    <location>
        <begin position="664"/>
        <end position="780"/>
    </location>
</feature>
<dbReference type="PANTHER" id="PTHR43547">
    <property type="entry name" value="TWO-COMPONENT HISTIDINE KINASE"/>
    <property type="match status" value="1"/>
</dbReference>
<keyword evidence="10" id="KW-1185">Reference proteome</keyword>
<dbReference type="PROSITE" id="PS50109">
    <property type="entry name" value="HIS_KIN"/>
    <property type="match status" value="1"/>
</dbReference>
<dbReference type="SUPFAM" id="SSF52172">
    <property type="entry name" value="CheY-like"/>
    <property type="match status" value="1"/>
</dbReference>
<dbReference type="Gene3D" id="1.10.287.130">
    <property type="match status" value="1"/>
</dbReference>
<dbReference type="InterPro" id="IPR013656">
    <property type="entry name" value="PAS_4"/>
</dbReference>
<dbReference type="SUPFAM" id="SSF47384">
    <property type="entry name" value="Homodimeric domain of signal transducing histidine kinase"/>
    <property type="match status" value="1"/>
</dbReference>
<evidence type="ECO:0000256" key="6">
    <source>
        <dbReference type="PROSITE-ProRule" id="PRU00169"/>
    </source>
</evidence>
<organism evidence="9 10">
    <name type="scientific">Allohahella marinimesophila</name>
    <dbReference type="NCBI Taxonomy" id="1054972"/>
    <lineage>
        <taxon>Bacteria</taxon>
        <taxon>Pseudomonadati</taxon>
        <taxon>Pseudomonadota</taxon>
        <taxon>Gammaproteobacteria</taxon>
        <taxon>Oceanospirillales</taxon>
        <taxon>Hahellaceae</taxon>
        <taxon>Allohahella</taxon>
    </lineage>
</organism>
<dbReference type="PROSITE" id="PS50110">
    <property type="entry name" value="RESPONSE_REGULATORY"/>
    <property type="match status" value="1"/>
</dbReference>
<name>A0ABP7Q1L8_9GAMM</name>
<dbReference type="Pfam" id="PF02518">
    <property type="entry name" value="HATPase_c"/>
    <property type="match status" value="1"/>
</dbReference>
<sequence length="788" mass="87213">MTVVRLMVDSHFPMFVAWGPQLAFIYNDQYSRIMGNKHPAAFGEPFQEVWQEIWTDIRPIVKKALAGEATFHENMPLVVDRKGFPEHAWFTFCYSPIEAASGEIGGMFCTVTETTAQVLSERRNAFQLRLTDSLSPIAAPSEIVSSAIRILGQELDVSRVLFSEIDEDERSFLIRQDWTQKGASSVAGFYRHLDDFASDIITDLTLGHSVVVRNVVTDTRTADHASVYEQAGIQAFIAIPLVKSGKLRIVLQLHQNRPYHWTDLDLQLTQDMAGRCWSAVENARAQAELRAQCDRSQHIFDSMTEGFAIVDAEWRILQINAAGLRISEVSDTPVKGRNFWSIWPELSHETLETCHGDVMKLRQPVTCEQNFDFGRELPSIIELRMYPVPEGGVAIFYRDVTQRKRIVERLKEADQRKDEFLAMLAHELRNPLAPISAAADLLQSRQVDPARAQQTSEIISRQVNHMTSLVDDLMDVSRVTRGLISLADEILDAETVVAAAVEQVRPLIEARQHEIEVQVVREQIWVKGDRKRLVQVLSNLLNNAAKYTPEGGRIRISAEAQGTDAVFVVSDNGIGIVPELIPSAFELFTQAKRSSDRSPGGLGIGLALVKRLVELHGGNVDAESQATGEGSVFTVRLPRVQPESNAASHTSEMNQGSNESSALKILVVDDNKDAADMLAMLLEAAGHDVSVEHSSESALTRASTEVPDVCLLDIGLPDMDGNELARQLRAQPGTSKSTLIAVTGYGQERDRQQTTAAGFAHHFVKPVNVSELMSLLASLSPQDQSSPG</sequence>
<dbReference type="EC" id="2.7.13.3" evidence="2"/>
<dbReference type="InterPro" id="IPR036097">
    <property type="entry name" value="HisK_dim/P_sf"/>
</dbReference>
<evidence type="ECO:0000256" key="1">
    <source>
        <dbReference type="ARBA" id="ARBA00000085"/>
    </source>
</evidence>
<dbReference type="SMART" id="SM00448">
    <property type="entry name" value="REC"/>
    <property type="match status" value="1"/>
</dbReference>
<dbReference type="Proteomes" id="UP001501337">
    <property type="component" value="Unassembled WGS sequence"/>
</dbReference>
<dbReference type="InterPro" id="IPR035965">
    <property type="entry name" value="PAS-like_dom_sf"/>
</dbReference>
<evidence type="ECO:0000256" key="3">
    <source>
        <dbReference type="ARBA" id="ARBA00022553"/>
    </source>
</evidence>
<dbReference type="Gene3D" id="3.30.450.40">
    <property type="match status" value="1"/>
</dbReference>
<evidence type="ECO:0000313" key="10">
    <source>
        <dbReference type="Proteomes" id="UP001501337"/>
    </source>
</evidence>
<dbReference type="Pfam" id="PF00512">
    <property type="entry name" value="HisKA"/>
    <property type="match status" value="1"/>
</dbReference>
<protein>
    <recommendedName>
        <fullName evidence="2">histidine kinase</fullName>
        <ecNumber evidence="2">2.7.13.3</ecNumber>
    </recommendedName>
</protein>
<dbReference type="InterPro" id="IPR036890">
    <property type="entry name" value="HATPase_C_sf"/>
</dbReference>
<dbReference type="CDD" id="cd17580">
    <property type="entry name" value="REC_2_DhkD-like"/>
    <property type="match status" value="1"/>
</dbReference>
<dbReference type="SMART" id="SM00091">
    <property type="entry name" value="PAS"/>
    <property type="match status" value="1"/>
</dbReference>
<dbReference type="InterPro" id="IPR004358">
    <property type="entry name" value="Sig_transdc_His_kin-like_C"/>
</dbReference>
<dbReference type="Pfam" id="PF00072">
    <property type="entry name" value="Response_reg"/>
    <property type="match status" value="1"/>
</dbReference>
<dbReference type="Pfam" id="PF01590">
    <property type="entry name" value="GAF"/>
    <property type="match status" value="1"/>
</dbReference>
<feature type="modified residue" description="4-aspartylphosphate" evidence="6">
    <location>
        <position position="713"/>
    </location>
</feature>
<dbReference type="SUPFAM" id="SSF55785">
    <property type="entry name" value="PYP-like sensor domain (PAS domain)"/>
    <property type="match status" value="1"/>
</dbReference>
<evidence type="ECO:0000256" key="4">
    <source>
        <dbReference type="ARBA" id="ARBA00022679"/>
    </source>
</evidence>
<dbReference type="InterPro" id="IPR001789">
    <property type="entry name" value="Sig_transdc_resp-reg_receiver"/>
</dbReference>
<evidence type="ECO:0000259" key="8">
    <source>
        <dbReference type="PROSITE" id="PS50110"/>
    </source>
</evidence>
<comment type="caution">
    <text evidence="9">The sequence shown here is derived from an EMBL/GenBank/DDBJ whole genome shotgun (WGS) entry which is preliminary data.</text>
</comment>
<reference evidence="10" key="1">
    <citation type="journal article" date="2019" name="Int. J. Syst. Evol. Microbiol.">
        <title>The Global Catalogue of Microorganisms (GCM) 10K type strain sequencing project: providing services to taxonomists for standard genome sequencing and annotation.</title>
        <authorList>
            <consortium name="The Broad Institute Genomics Platform"/>
            <consortium name="The Broad Institute Genome Sequencing Center for Infectious Disease"/>
            <person name="Wu L."/>
            <person name="Ma J."/>
        </authorList>
    </citation>
    <scope>NUCLEOTIDE SEQUENCE [LARGE SCALE GENOMIC DNA]</scope>
    <source>
        <strain evidence="10">JCM 17555</strain>
    </source>
</reference>
<dbReference type="PRINTS" id="PR00344">
    <property type="entry name" value="BCTRLSENSOR"/>
</dbReference>
<dbReference type="InterPro" id="IPR003661">
    <property type="entry name" value="HisK_dim/P_dom"/>
</dbReference>
<dbReference type="PANTHER" id="PTHR43547:SF2">
    <property type="entry name" value="HYBRID SIGNAL TRANSDUCTION HISTIDINE KINASE C"/>
    <property type="match status" value="1"/>
</dbReference>